<dbReference type="Gene3D" id="1.20.1280.50">
    <property type="match status" value="1"/>
</dbReference>
<sequence>MASNLLQDVLRYTAHERIDTLVNDKDDSDDELVNVFSLPGTPARSRPPTRPTSPSRGTPGRLIRGPLLTTSIKQSTDPLKVFSFEICQRIFSLLGIRDLARCARVSLRWRKSQTLNYVWFQHYRKENFYDTSLPQGKWTKRESKQNWLSMYTQVMANRSPPFEIGRSRSGYTSPPTSGYQTPREIREERWRLEAEVVEKPGKTEMREMYKELNGRKSKAKGKLGGVVGIRDKGGWAESLDEGWN</sequence>
<dbReference type="InterPro" id="IPR036047">
    <property type="entry name" value="F-box-like_dom_sf"/>
</dbReference>
<organism evidence="3 4">
    <name type="scientific">Multifurca ochricompacta</name>
    <dbReference type="NCBI Taxonomy" id="376703"/>
    <lineage>
        <taxon>Eukaryota</taxon>
        <taxon>Fungi</taxon>
        <taxon>Dikarya</taxon>
        <taxon>Basidiomycota</taxon>
        <taxon>Agaricomycotina</taxon>
        <taxon>Agaricomycetes</taxon>
        <taxon>Russulales</taxon>
        <taxon>Russulaceae</taxon>
        <taxon>Multifurca</taxon>
    </lineage>
</organism>
<dbReference type="SUPFAM" id="SSF81383">
    <property type="entry name" value="F-box domain"/>
    <property type="match status" value="1"/>
</dbReference>
<name>A0AAD4MBN5_9AGAM</name>
<dbReference type="EMBL" id="WTXG01000001">
    <property type="protein sequence ID" value="KAI0307391.1"/>
    <property type="molecule type" value="Genomic_DNA"/>
</dbReference>
<keyword evidence="4" id="KW-1185">Reference proteome</keyword>
<feature type="region of interest" description="Disordered" evidence="1">
    <location>
        <begin position="162"/>
        <end position="183"/>
    </location>
</feature>
<evidence type="ECO:0000256" key="1">
    <source>
        <dbReference type="SAM" id="MobiDB-lite"/>
    </source>
</evidence>
<feature type="region of interest" description="Disordered" evidence="1">
    <location>
        <begin position="37"/>
        <end position="63"/>
    </location>
</feature>
<evidence type="ECO:0000313" key="3">
    <source>
        <dbReference type="EMBL" id="KAI0307391.1"/>
    </source>
</evidence>
<evidence type="ECO:0000313" key="4">
    <source>
        <dbReference type="Proteomes" id="UP001203297"/>
    </source>
</evidence>
<reference evidence="3" key="1">
    <citation type="journal article" date="2022" name="New Phytol.">
        <title>Evolutionary transition to the ectomycorrhizal habit in the genomes of a hyperdiverse lineage of mushroom-forming fungi.</title>
        <authorList>
            <person name="Looney B."/>
            <person name="Miyauchi S."/>
            <person name="Morin E."/>
            <person name="Drula E."/>
            <person name="Courty P.E."/>
            <person name="Kohler A."/>
            <person name="Kuo A."/>
            <person name="LaButti K."/>
            <person name="Pangilinan J."/>
            <person name="Lipzen A."/>
            <person name="Riley R."/>
            <person name="Andreopoulos W."/>
            <person name="He G."/>
            <person name="Johnson J."/>
            <person name="Nolan M."/>
            <person name="Tritt A."/>
            <person name="Barry K.W."/>
            <person name="Grigoriev I.V."/>
            <person name="Nagy L.G."/>
            <person name="Hibbett D."/>
            <person name="Henrissat B."/>
            <person name="Matheny P.B."/>
            <person name="Labbe J."/>
            <person name="Martin F.M."/>
        </authorList>
    </citation>
    <scope>NUCLEOTIDE SEQUENCE</scope>
    <source>
        <strain evidence="3">BPL690</strain>
    </source>
</reference>
<feature type="compositionally biased region" description="Polar residues" evidence="1">
    <location>
        <begin position="169"/>
        <end position="180"/>
    </location>
</feature>
<dbReference type="AlphaFoldDB" id="A0AAD4MBN5"/>
<evidence type="ECO:0000259" key="2">
    <source>
        <dbReference type="Pfam" id="PF12937"/>
    </source>
</evidence>
<accession>A0AAD4MBN5</accession>
<dbReference type="Pfam" id="PF12937">
    <property type="entry name" value="F-box-like"/>
    <property type="match status" value="1"/>
</dbReference>
<feature type="compositionally biased region" description="Low complexity" evidence="1">
    <location>
        <begin position="39"/>
        <end position="61"/>
    </location>
</feature>
<dbReference type="Proteomes" id="UP001203297">
    <property type="component" value="Unassembled WGS sequence"/>
</dbReference>
<dbReference type="CDD" id="cd09917">
    <property type="entry name" value="F-box_SF"/>
    <property type="match status" value="1"/>
</dbReference>
<feature type="domain" description="F-box" evidence="2">
    <location>
        <begin position="85"/>
        <end position="124"/>
    </location>
</feature>
<comment type="caution">
    <text evidence="3">The sequence shown here is derived from an EMBL/GenBank/DDBJ whole genome shotgun (WGS) entry which is preliminary data.</text>
</comment>
<proteinExistence type="predicted"/>
<protein>
    <recommendedName>
        <fullName evidence="2">F-box domain-containing protein</fullName>
    </recommendedName>
</protein>
<dbReference type="InterPro" id="IPR001810">
    <property type="entry name" value="F-box_dom"/>
</dbReference>
<gene>
    <name evidence="3" type="ORF">B0F90DRAFT_1673082</name>
</gene>